<proteinExistence type="predicted"/>
<keyword evidence="2" id="KW-0378">Hydrolase</keyword>
<reference evidence="2 3" key="1">
    <citation type="submission" date="2020-10" db="EMBL/GenBank/DDBJ databases">
        <title>Ramlibacter sp. HM2 16S ribosomal RNA gene Genome sequencing and assembly.</title>
        <authorList>
            <person name="Kang M."/>
        </authorList>
    </citation>
    <scope>NUCLEOTIDE SEQUENCE [LARGE SCALE GENOMIC DNA]</scope>
    <source>
        <strain evidence="2 3">HM2</strain>
    </source>
</reference>
<accession>A0ABR9S2Y6</accession>
<comment type="caution">
    <text evidence="2">The sequence shown here is derived from an EMBL/GenBank/DDBJ whole genome shotgun (WGS) entry which is preliminary data.</text>
</comment>
<dbReference type="Proteomes" id="UP000806285">
    <property type="component" value="Unassembled WGS sequence"/>
</dbReference>
<keyword evidence="3" id="KW-1185">Reference proteome</keyword>
<organism evidence="2 3">
    <name type="scientific">Ramlibacter pallidus</name>
    <dbReference type="NCBI Taxonomy" id="2780087"/>
    <lineage>
        <taxon>Bacteria</taxon>
        <taxon>Pseudomonadati</taxon>
        <taxon>Pseudomonadota</taxon>
        <taxon>Betaproteobacteria</taxon>
        <taxon>Burkholderiales</taxon>
        <taxon>Comamonadaceae</taxon>
        <taxon>Ramlibacter</taxon>
    </lineage>
</organism>
<gene>
    <name evidence="2" type="ORF">IM787_07850</name>
</gene>
<dbReference type="RefSeq" id="WP_193676076.1">
    <property type="nucleotide sequence ID" value="NZ_JADDIV010000002.1"/>
</dbReference>
<evidence type="ECO:0000313" key="3">
    <source>
        <dbReference type="Proteomes" id="UP000806285"/>
    </source>
</evidence>
<evidence type="ECO:0000313" key="2">
    <source>
        <dbReference type="EMBL" id="MBE7367474.1"/>
    </source>
</evidence>
<feature type="domain" description="Serine aminopeptidase S33" evidence="1">
    <location>
        <begin position="33"/>
        <end position="266"/>
    </location>
</feature>
<dbReference type="SUPFAM" id="SSF53474">
    <property type="entry name" value="alpha/beta-Hydrolases"/>
    <property type="match status" value="1"/>
</dbReference>
<sequence>MRTPGSDSTLTTYTASDGDNLAVQDWPLPEEAQPRALVLVVHGLGEHAGRYDAFARRLNAWGFAVRGYDQHGHGESGGPRGGLPQSGRLIDDLGDLVESTRARMPGVPLVLLGHSMGGVVAAGFVARAVAPVDALVLSSPALATRLNAVQKLLMAIVPRIAPNLAVSNGLDPQCLSHDPAVVEAYRKDPRVHDRVTGRLARFIQDEGERVRASAPRWELPTLLLYAGDDRIVDPDGSVMFAEHAPREVVTTRCFPTLWHEIFNERDADPVFEALRQWLDARF</sequence>
<dbReference type="EMBL" id="JADDIV010000002">
    <property type="protein sequence ID" value="MBE7367474.1"/>
    <property type="molecule type" value="Genomic_DNA"/>
</dbReference>
<dbReference type="InterPro" id="IPR029058">
    <property type="entry name" value="AB_hydrolase_fold"/>
</dbReference>
<dbReference type="PRINTS" id="PR00111">
    <property type="entry name" value="ABHYDROLASE"/>
</dbReference>
<dbReference type="GO" id="GO:0016787">
    <property type="term" value="F:hydrolase activity"/>
    <property type="evidence" value="ECO:0007669"/>
    <property type="project" value="UniProtKB-KW"/>
</dbReference>
<dbReference type="InterPro" id="IPR000073">
    <property type="entry name" value="AB_hydrolase_1"/>
</dbReference>
<name>A0ABR9S2Y6_9BURK</name>
<evidence type="ECO:0000259" key="1">
    <source>
        <dbReference type="Pfam" id="PF12146"/>
    </source>
</evidence>
<dbReference type="Pfam" id="PF12146">
    <property type="entry name" value="Hydrolase_4"/>
    <property type="match status" value="1"/>
</dbReference>
<protein>
    <submittedName>
        <fullName evidence="2">Alpha/beta hydrolase</fullName>
    </submittedName>
</protein>
<dbReference type="PANTHER" id="PTHR11614">
    <property type="entry name" value="PHOSPHOLIPASE-RELATED"/>
    <property type="match status" value="1"/>
</dbReference>
<dbReference type="InterPro" id="IPR051044">
    <property type="entry name" value="MAG_DAG_Lipase"/>
</dbReference>
<dbReference type="Gene3D" id="3.40.50.1820">
    <property type="entry name" value="alpha/beta hydrolase"/>
    <property type="match status" value="1"/>
</dbReference>
<dbReference type="InterPro" id="IPR022742">
    <property type="entry name" value="Hydrolase_4"/>
</dbReference>